<protein>
    <submittedName>
        <fullName evidence="2">Uncharacterized protein</fullName>
    </submittedName>
</protein>
<reference evidence="2 3" key="1">
    <citation type="submission" date="2017-02" db="EMBL/GenBank/DDBJ databases">
        <title>Whole genome sequencing of Helicobacter bilis strain AAQJH.</title>
        <authorList>
            <person name="Conlan S."/>
            <person name="Thomas P.J."/>
            <person name="Mullikin J."/>
            <person name="Palmore T.N."/>
            <person name="Frank K.M."/>
            <person name="Segre J.A."/>
        </authorList>
    </citation>
    <scope>NUCLEOTIDE SEQUENCE [LARGE SCALE GENOMIC DNA]</scope>
    <source>
        <strain evidence="2 3">AAQJH</strain>
    </source>
</reference>
<feature type="transmembrane region" description="Helical" evidence="1">
    <location>
        <begin position="7"/>
        <end position="28"/>
    </location>
</feature>
<organism evidence="2 3">
    <name type="scientific">Helicobacter bilis</name>
    <dbReference type="NCBI Taxonomy" id="37372"/>
    <lineage>
        <taxon>Bacteria</taxon>
        <taxon>Pseudomonadati</taxon>
        <taxon>Campylobacterota</taxon>
        <taxon>Epsilonproteobacteria</taxon>
        <taxon>Campylobacterales</taxon>
        <taxon>Helicobacteraceae</taxon>
        <taxon>Helicobacter</taxon>
    </lineage>
</organism>
<keyword evidence="1" id="KW-1133">Transmembrane helix</keyword>
<keyword evidence="1" id="KW-0472">Membrane</keyword>
<dbReference type="EMBL" id="CP019645">
    <property type="protein sequence ID" value="AQQ59115.1"/>
    <property type="molecule type" value="Genomic_DNA"/>
</dbReference>
<dbReference type="AlphaFoldDB" id="A0A1Q2LFE7"/>
<keyword evidence="1" id="KW-0812">Transmembrane</keyword>
<dbReference type="Proteomes" id="UP000188298">
    <property type="component" value="Chromosome"/>
</dbReference>
<gene>
    <name evidence="2" type="ORF">XJ32_02200</name>
</gene>
<name>A0A1Q2LFE7_9HELI</name>
<evidence type="ECO:0000313" key="2">
    <source>
        <dbReference type="EMBL" id="AQQ59115.1"/>
    </source>
</evidence>
<evidence type="ECO:0000313" key="3">
    <source>
        <dbReference type="Proteomes" id="UP000188298"/>
    </source>
</evidence>
<dbReference type="RefSeq" id="WP_077388209.1">
    <property type="nucleotide sequence ID" value="NZ_CP019645.1"/>
</dbReference>
<sequence length="206" mass="23942">MTERKRTLWPLGILLVIALGIVLIVISIRISSKQSIDTDRTFNLKRIELDEKINAIMQQQNAFESLYNVRISTIGDRMNAVIMKNPYYVTPVPRDTPEKEGLLQSKDNVITIYVEKKKDSNNIQDMLIESVGLEFVRLDQGEKEVSVLTIPMEKSEENTYSTKTFSLPMQGYYQARFKIDVKNATQDKEIPVYFYHWVFNKQDSHL</sequence>
<proteinExistence type="predicted"/>
<dbReference type="KEGG" id="hbl:XJ32_02200"/>
<evidence type="ECO:0000256" key="1">
    <source>
        <dbReference type="SAM" id="Phobius"/>
    </source>
</evidence>
<accession>A0A1Q2LFE7</accession>